<dbReference type="Proteomes" id="UP000634043">
    <property type="component" value="Unassembled WGS sequence"/>
</dbReference>
<name>A0ABQ1W3I8_9BACT</name>
<gene>
    <name evidence="4" type="ORF">GCM10011323_16180</name>
</gene>
<dbReference type="Pfam" id="PF01522">
    <property type="entry name" value="Polysacc_deac_1"/>
    <property type="match status" value="1"/>
</dbReference>
<keyword evidence="5" id="KW-1185">Reference proteome</keyword>
<evidence type="ECO:0000313" key="5">
    <source>
        <dbReference type="Proteomes" id="UP000634043"/>
    </source>
</evidence>
<dbReference type="RefSeq" id="WP_188501041.1">
    <property type="nucleotide sequence ID" value="NZ_BMFP01000003.1"/>
</dbReference>
<dbReference type="CDD" id="cd10918">
    <property type="entry name" value="CE4_NodB_like_5s_6s"/>
    <property type="match status" value="1"/>
</dbReference>
<evidence type="ECO:0000256" key="2">
    <source>
        <dbReference type="ARBA" id="ARBA00022729"/>
    </source>
</evidence>
<evidence type="ECO:0000259" key="3">
    <source>
        <dbReference type="PROSITE" id="PS51677"/>
    </source>
</evidence>
<evidence type="ECO:0000256" key="1">
    <source>
        <dbReference type="ARBA" id="ARBA00004613"/>
    </source>
</evidence>
<accession>A0ABQ1W3I8</accession>
<protein>
    <recommendedName>
        <fullName evidence="3">NodB homology domain-containing protein</fullName>
    </recommendedName>
</protein>
<reference evidence="5" key="1">
    <citation type="journal article" date="2019" name="Int. J. Syst. Evol. Microbiol.">
        <title>The Global Catalogue of Microorganisms (GCM) 10K type strain sequencing project: providing services to taxonomists for standard genome sequencing and annotation.</title>
        <authorList>
            <consortium name="The Broad Institute Genomics Platform"/>
            <consortium name="The Broad Institute Genome Sequencing Center for Infectious Disease"/>
            <person name="Wu L."/>
            <person name="Ma J."/>
        </authorList>
    </citation>
    <scope>NUCLEOTIDE SEQUENCE [LARGE SCALE GENOMIC DNA]</scope>
    <source>
        <strain evidence="5">CGMCC 1.12749</strain>
    </source>
</reference>
<comment type="caution">
    <text evidence="4">The sequence shown here is derived from an EMBL/GenBank/DDBJ whole genome shotgun (WGS) entry which is preliminary data.</text>
</comment>
<organism evidence="4 5">
    <name type="scientific">Pontibacter amylolyticus</name>
    <dbReference type="NCBI Taxonomy" id="1424080"/>
    <lineage>
        <taxon>Bacteria</taxon>
        <taxon>Pseudomonadati</taxon>
        <taxon>Bacteroidota</taxon>
        <taxon>Cytophagia</taxon>
        <taxon>Cytophagales</taxon>
        <taxon>Hymenobacteraceae</taxon>
        <taxon>Pontibacter</taxon>
    </lineage>
</organism>
<dbReference type="PANTHER" id="PTHR34216:SF3">
    <property type="entry name" value="POLY-BETA-1,6-N-ACETYL-D-GLUCOSAMINE N-DEACETYLASE"/>
    <property type="match status" value="1"/>
</dbReference>
<sequence>MINKFACALKYVVANILMLLGYVERAKIKALRGDHILSLYFHKPSKEEFEKCLKWLRKNGFQFLSTTDLKKIIDRESSFPKGAVVLTVDDGWLSNVDNIVKTAETYQVPVTIFVSTEPIENGAYWWSYLQEAHRQKLTDLPIKTLKQLPNIERLSLINEFKKKTHLQREAMTIAQIQKISSSPWITIGGHTVSHPILTNCSYEQVYNELMISKEKLESWTGKNIDYFAYPNGNYSEREIHILQLQGYKMAFTVNPKHLTPHRLHKEFELPRIEVIESASFPETICRMMGVWEPLMQRLRRVVIGQPQNYQKPVKSF</sequence>
<dbReference type="PROSITE" id="PS51677">
    <property type="entry name" value="NODB"/>
    <property type="match status" value="1"/>
</dbReference>
<dbReference type="InterPro" id="IPR011330">
    <property type="entry name" value="Glyco_hydro/deAcase_b/a-brl"/>
</dbReference>
<feature type="domain" description="NodB homology" evidence="3">
    <location>
        <begin position="82"/>
        <end position="316"/>
    </location>
</feature>
<proteinExistence type="predicted"/>
<dbReference type="Gene3D" id="3.20.20.370">
    <property type="entry name" value="Glycoside hydrolase/deacetylase"/>
    <property type="match status" value="1"/>
</dbReference>
<keyword evidence="2" id="KW-0732">Signal</keyword>
<dbReference type="InterPro" id="IPR002509">
    <property type="entry name" value="NODB_dom"/>
</dbReference>
<comment type="subcellular location">
    <subcellularLocation>
        <location evidence="1">Secreted</location>
    </subcellularLocation>
</comment>
<dbReference type="InterPro" id="IPR051398">
    <property type="entry name" value="Polysacch_Deacetylase"/>
</dbReference>
<dbReference type="EMBL" id="BMFP01000003">
    <property type="protein sequence ID" value="GGG12510.1"/>
    <property type="molecule type" value="Genomic_DNA"/>
</dbReference>
<dbReference type="SUPFAM" id="SSF88713">
    <property type="entry name" value="Glycoside hydrolase/deacetylase"/>
    <property type="match status" value="1"/>
</dbReference>
<evidence type="ECO:0000313" key="4">
    <source>
        <dbReference type="EMBL" id="GGG12510.1"/>
    </source>
</evidence>
<dbReference type="PANTHER" id="PTHR34216">
    <property type="match status" value="1"/>
</dbReference>